<sequence length="124" mass="14499">MNTIQKRFLAFVLLCIPVRLAFVFIANTINKKYLPYLGYLAILPVLGFAYIFIFGKRKTGRETFGQKIWWNNLRPIHSILYFIFAYLAINKSNKSYLPLLLDVLIGFFSFIIYHYSAGSFIKLI</sequence>
<keyword evidence="1" id="KW-1133">Transmembrane helix</keyword>
<feature type="transmembrane region" description="Helical" evidence="1">
    <location>
        <begin position="68"/>
        <end position="89"/>
    </location>
</feature>
<dbReference type="EMBL" id="MN740355">
    <property type="protein sequence ID" value="QHU02219.1"/>
    <property type="molecule type" value="Genomic_DNA"/>
</dbReference>
<reference evidence="2" key="1">
    <citation type="journal article" date="2020" name="Nature">
        <title>Giant virus diversity and host interactions through global metagenomics.</title>
        <authorList>
            <person name="Schulz F."/>
            <person name="Roux S."/>
            <person name="Paez-Espino D."/>
            <person name="Jungbluth S."/>
            <person name="Walsh D.A."/>
            <person name="Denef V.J."/>
            <person name="McMahon K.D."/>
            <person name="Konstantinidis K.T."/>
            <person name="Eloe-Fadrosh E.A."/>
            <person name="Kyrpides N.C."/>
            <person name="Woyke T."/>
        </authorList>
    </citation>
    <scope>NUCLEOTIDE SEQUENCE</scope>
    <source>
        <strain evidence="2">GVMAG-M-3300025880-75</strain>
    </source>
</reference>
<feature type="transmembrane region" description="Helical" evidence="1">
    <location>
        <begin position="37"/>
        <end position="56"/>
    </location>
</feature>
<accession>A0A6C0J9A9</accession>
<evidence type="ECO:0000256" key="1">
    <source>
        <dbReference type="SAM" id="Phobius"/>
    </source>
</evidence>
<feature type="transmembrane region" description="Helical" evidence="1">
    <location>
        <begin position="95"/>
        <end position="115"/>
    </location>
</feature>
<proteinExistence type="predicted"/>
<protein>
    <submittedName>
        <fullName evidence="2">Uncharacterized protein</fullName>
    </submittedName>
</protein>
<keyword evidence="1" id="KW-0472">Membrane</keyword>
<organism evidence="2">
    <name type="scientific">viral metagenome</name>
    <dbReference type="NCBI Taxonomy" id="1070528"/>
    <lineage>
        <taxon>unclassified sequences</taxon>
        <taxon>metagenomes</taxon>
        <taxon>organismal metagenomes</taxon>
    </lineage>
</organism>
<name>A0A6C0J9A9_9ZZZZ</name>
<keyword evidence="1" id="KW-0812">Transmembrane</keyword>
<dbReference type="AlphaFoldDB" id="A0A6C0J9A9"/>
<evidence type="ECO:0000313" key="2">
    <source>
        <dbReference type="EMBL" id="QHU02219.1"/>
    </source>
</evidence>